<gene>
    <name evidence="1" type="ORF">CRENBAI_005889</name>
</gene>
<dbReference type="Proteomes" id="UP001311232">
    <property type="component" value="Unassembled WGS sequence"/>
</dbReference>
<comment type="caution">
    <text evidence="1">The sequence shown here is derived from an EMBL/GenBank/DDBJ whole genome shotgun (WGS) entry which is preliminary data.</text>
</comment>
<keyword evidence="2" id="KW-1185">Reference proteome</keyword>
<protein>
    <submittedName>
        <fullName evidence="1">Uncharacterized protein</fullName>
    </submittedName>
</protein>
<accession>A0AAV9RGJ1</accession>
<dbReference type="EMBL" id="JAHHUM010001870">
    <property type="protein sequence ID" value="KAK5608029.1"/>
    <property type="molecule type" value="Genomic_DNA"/>
</dbReference>
<reference evidence="1 2" key="1">
    <citation type="submission" date="2021-06" db="EMBL/GenBank/DDBJ databases">
        <authorList>
            <person name="Palmer J.M."/>
        </authorList>
    </citation>
    <scope>NUCLEOTIDE SEQUENCE [LARGE SCALE GENOMIC DNA]</scope>
    <source>
        <strain evidence="1 2">MEX-2019</strain>
        <tissue evidence="1">Muscle</tissue>
    </source>
</reference>
<sequence>MDAGRQREQEFEDEAMATRAPVEYYRRSVWRFFCLTLRAWEISNTDLKWFANLSRSYFLL</sequence>
<name>A0AAV9RGJ1_9TELE</name>
<dbReference type="AlphaFoldDB" id="A0AAV9RGJ1"/>
<evidence type="ECO:0000313" key="1">
    <source>
        <dbReference type="EMBL" id="KAK5608029.1"/>
    </source>
</evidence>
<organism evidence="1 2">
    <name type="scientific">Crenichthys baileyi</name>
    <name type="common">White River springfish</name>
    <dbReference type="NCBI Taxonomy" id="28760"/>
    <lineage>
        <taxon>Eukaryota</taxon>
        <taxon>Metazoa</taxon>
        <taxon>Chordata</taxon>
        <taxon>Craniata</taxon>
        <taxon>Vertebrata</taxon>
        <taxon>Euteleostomi</taxon>
        <taxon>Actinopterygii</taxon>
        <taxon>Neopterygii</taxon>
        <taxon>Teleostei</taxon>
        <taxon>Neoteleostei</taxon>
        <taxon>Acanthomorphata</taxon>
        <taxon>Ovalentaria</taxon>
        <taxon>Atherinomorphae</taxon>
        <taxon>Cyprinodontiformes</taxon>
        <taxon>Goodeidae</taxon>
        <taxon>Crenichthys</taxon>
    </lineage>
</organism>
<evidence type="ECO:0000313" key="2">
    <source>
        <dbReference type="Proteomes" id="UP001311232"/>
    </source>
</evidence>
<proteinExistence type="predicted"/>